<evidence type="ECO:0000313" key="1">
    <source>
        <dbReference type="EMBL" id="OGF54131.1"/>
    </source>
</evidence>
<evidence type="ECO:0008006" key="3">
    <source>
        <dbReference type="Google" id="ProtNLM"/>
    </source>
</evidence>
<sequence length="64" mass="7165">MAKMTRKAVYWTCAFCDKAVKESEVLRVVLDGQTYYTCSPRCCERLAELQSRYAPIAPAGTGAR</sequence>
<dbReference type="EMBL" id="MFGX01000088">
    <property type="protein sequence ID" value="OGF54131.1"/>
    <property type="molecule type" value="Genomic_DNA"/>
</dbReference>
<name>A0A1F5UTS0_FRAXR</name>
<proteinExistence type="predicted"/>
<comment type="caution">
    <text evidence="1">The sequence shown here is derived from an EMBL/GenBank/DDBJ whole genome shotgun (WGS) entry which is preliminary data.</text>
</comment>
<organism evidence="1 2">
    <name type="scientific">Fraserbacteria sp. (strain RBG_16_55_9)</name>
    <dbReference type="NCBI Taxonomy" id="1817864"/>
    <lineage>
        <taxon>Bacteria</taxon>
        <taxon>Candidatus Fraseribacteriota</taxon>
    </lineage>
</organism>
<dbReference type="AlphaFoldDB" id="A0A1F5UTS0"/>
<accession>A0A1F5UTS0</accession>
<evidence type="ECO:0000313" key="2">
    <source>
        <dbReference type="Proteomes" id="UP000179157"/>
    </source>
</evidence>
<gene>
    <name evidence="1" type="ORF">A2Z21_07090</name>
</gene>
<protein>
    <recommendedName>
        <fullName evidence="3">TRASH domain-containing protein</fullName>
    </recommendedName>
</protein>
<dbReference type="Proteomes" id="UP000179157">
    <property type="component" value="Unassembled WGS sequence"/>
</dbReference>
<reference evidence="1 2" key="1">
    <citation type="journal article" date="2016" name="Nat. Commun.">
        <title>Thousands of microbial genomes shed light on interconnected biogeochemical processes in an aquifer system.</title>
        <authorList>
            <person name="Anantharaman K."/>
            <person name="Brown C.T."/>
            <person name="Hug L.A."/>
            <person name="Sharon I."/>
            <person name="Castelle C.J."/>
            <person name="Probst A.J."/>
            <person name="Thomas B.C."/>
            <person name="Singh A."/>
            <person name="Wilkins M.J."/>
            <person name="Karaoz U."/>
            <person name="Brodie E.L."/>
            <person name="Williams K.H."/>
            <person name="Hubbard S.S."/>
            <person name="Banfield J.F."/>
        </authorList>
    </citation>
    <scope>NUCLEOTIDE SEQUENCE [LARGE SCALE GENOMIC DNA]</scope>
    <source>
        <strain evidence="2">RBG_16_55_9</strain>
    </source>
</reference>